<dbReference type="Proteomes" id="UP000559256">
    <property type="component" value="Unassembled WGS sequence"/>
</dbReference>
<evidence type="ECO:0000259" key="10">
    <source>
        <dbReference type="PROSITE" id="PS50255"/>
    </source>
</evidence>
<evidence type="ECO:0000256" key="6">
    <source>
        <dbReference type="ARBA" id="ARBA00022827"/>
    </source>
</evidence>
<dbReference type="Gene3D" id="2.40.30.10">
    <property type="entry name" value="Translation factors"/>
    <property type="match status" value="1"/>
</dbReference>
<evidence type="ECO:0000313" key="11">
    <source>
        <dbReference type="EMBL" id="KAF5364932.1"/>
    </source>
</evidence>
<dbReference type="InterPro" id="IPR000898">
    <property type="entry name" value="Indolamine_dOase"/>
</dbReference>
<evidence type="ECO:0000256" key="2">
    <source>
        <dbReference type="ARBA" id="ARBA00007119"/>
    </source>
</evidence>
<feature type="region of interest" description="Disordered" evidence="9">
    <location>
        <begin position="1346"/>
        <end position="1387"/>
    </location>
</feature>
<dbReference type="InterPro" id="IPR001433">
    <property type="entry name" value="OxRdtase_FAD/NAD-bd"/>
</dbReference>
<feature type="region of interest" description="Disordered" evidence="9">
    <location>
        <begin position="1553"/>
        <end position="1593"/>
    </location>
</feature>
<dbReference type="InterPro" id="IPR039261">
    <property type="entry name" value="FNR_nucleotide-bd"/>
</dbReference>
<keyword evidence="3" id="KW-0349">Heme</keyword>
<dbReference type="GO" id="GO:0020037">
    <property type="term" value="F:heme binding"/>
    <property type="evidence" value="ECO:0007669"/>
    <property type="project" value="InterPro"/>
</dbReference>
<dbReference type="InterPro" id="IPR001199">
    <property type="entry name" value="Cyt_B5-like_heme/steroid-bd"/>
</dbReference>
<dbReference type="PROSITE" id="PS00191">
    <property type="entry name" value="CYTOCHROME_B5_1"/>
    <property type="match status" value="1"/>
</dbReference>
<feature type="compositionally biased region" description="Low complexity" evidence="9">
    <location>
        <begin position="1471"/>
        <end position="1482"/>
    </location>
</feature>
<dbReference type="InterPro" id="IPR017938">
    <property type="entry name" value="Riboflavin_synthase-like_b-brl"/>
</dbReference>
<dbReference type="EC" id="1.6.2.4" evidence="8"/>
<dbReference type="GO" id="GO:0005829">
    <property type="term" value="C:cytosol"/>
    <property type="evidence" value="ECO:0007669"/>
    <property type="project" value="TreeGrafter"/>
</dbReference>
<dbReference type="Gene3D" id="3.40.50.80">
    <property type="entry name" value="Nucleotide-binding domain of ferredoxin-NADP reductase (FNR) module"/>
    <property type="match status" value="1"/>
</dbReference>
<evidence type="ECO:0000256" key="4">
    <source>
        <dbReference type="ARBA" id="ARBA00022630"/>
    </source>
</evidence>
<dbReference type="InterPro" id="IPR036400">
    <property type="entry name" value="Cyt_B5-like_heme/steroid_sf"/>
</dbReference>
<evidence type="ECO:0000256" key="8">
    <source>
        <dbReference type="ARBA" id="ARBA00023797"/>
    </source>
</evidence>
<dbReference type="PANTHER" id="PTHR19384">
    <property type="entry name" value="NITRIC OXIDE SYNTHASE-RELATED"/>
    <property type="match status" value="1"/>
</dbReference>
<dbReference type="InterPro" id="IPR013083">
    <property type="entry name" value="Znf_RING/FYVE/PHD"/>
</dbReference>
<feature type="compositionally biased region" description="Basic and acidic residues" evidence="9">
    <location>
        <begin position="1368"/>
        <end position="1377"/>
    </location>
</feature>
<dbReference type="InterPro" id="IPR001709">
    <property type="entry name" value="Flavoprot_Pyr_Nucl_cyt_Rdtase"/>
</dbReference>
<dbReference type="EMBL" id="JAACJM010000030">
    <property type="protein sequence ID" value="KAF5364932.1"/>
    <property type="molecule type" value="Genomic_DNA"/>
</dbReference>
<keyword evidence="7" id="KW-0408">Iron</keyword>
<dbReference type="GO" id="GO:0010181">
    <property type="term" value="F:FMN binding"/>
    <property type="evidence" value="ECO:0007669"/>
    <property type="project" value="TreeGrafter"/>
</dbReference>
<reference evidence="11 12" key="1">
    <citation type="journal article" date="2020" name="ISME J.">
        <title>Uncovering the hidden diversity of litter-decomposition mechanisms in mushroom-forming fungi.</title>
        <authorList>
            <person name="Floudas D."/>
            <person name="Bentzer J."/>
            <person name="Ahren D."/>
            <person name="Johansson T."/>
            <person name="Persson P."/>
            <person name="Tunlid A."/>
        </authorList>
    </citation>
    <scope>NUCLEOTIDE SEQUENCE [LARGE SCALE GENOMIC DNA]</scope>
    <source>
        <strain evidence="11 12">CBS 291.85</strain>
    </source>
</reference>
<dbReference type="Gene3D" id="1.20.58.480">
    <property type="match status" value="1"/>
</dbReference>
<evidence type="ECO:0000313" key="12">
    <source>
        <dbReference type="Proteomes" id="UP000559256"/>
    </source>
</evidence>
<dbReference type="PANTHER" id="PTHR19384:SF17">
    <property type="entry name" value="NADPH--CYTOCHROME P450 REDUCTASE"/>
    <property type="match status" value="1"/>
</dbReference>
<dbReference type="OrthoDB" id="260519at2759"/>
<evidence type="ECO:0000256" key="5">
    <source>
        <dbReference type="ARBA" id="ARBA00022723"/>
    </source>
</evidence>
<sequence length="1990" mass="219537">MFPGCAFLDMAQSSSETLYGAPKGPGALQTLLDRERKTICEVLLPTAPPKEKTKNMANADSLNPPELDVLAIALGAPARRVLERADQIGEETGWRDGFLSTKHGLCPPDLNKPAAALAHSPGRVWSDICSRMPGLIGRGRVREAILELPLIDGSAATIPDKALWAAVVCLGILASIWRYEDRNDGHEGIVKSARKEQFTNIHGEPDEEPETVGIPRNIVIPFRQICTRLGRPLPYLSQSDVSLHNYKIRDPTSVYPYLERNENMDLRWPIFNDYGERNFLLCMAEVHGLFSPGPDIIARCQERVMEKNNDGLLVELVRLKEVVDQLLYVFHKISVNPHAGENFAPPASWGQGYAKFSAPLSKRLPALSGLFLPIFQVMDTFLRRTNYSSFLGIESIHLRAWMPLNIRAFLAAVENHYPVVPYIKASGDPRLVGVLDAIVESYAGEKGFMGTHRYKVYGFLEIVAKTGRVETNGGAGASDSIGRPWQEVHKTLAASMKERLEPYRASATSLDVQPHEMRGTYEECRFWAKIINRTKIDDDLHRTTGKVTIDVKNLGLTFIPGDRLAIMPLNAWSDVEKIVGALGLVDLLNVNIPLTGDSPGATKWLKYANHEAEVSKTDASVAPRVTVRDILRKGRLAPLTKEMVMTVHSMVKISSITLRVLGSDAWPVNGSLGDLLIAALNEVPEDVWDQAFSLNDLSWLPTLIAPEVPRTYSISSFHFDLLPETLDLTVARSTHVVSPLLVTDGLKHTRPGVCSGFLNPDPTLDHDPNHHLTAGDVTEEKILVGVNRPLNFQLPVSTAAPVAMFAGGSGIAPFRGFWQARIGSGTIGRNLLFLGVQSRQKFVYKHELREFVNSGKLELHVAFSRDQNGLVYDPASRDLVEKTMDPRYIDTLILEQGPAVCDVIISTKLGGLGGHLYICGSVALYETVMSGFRQALYKYRAVTKEGADELLAQAFAERRIMLDVFMTPRVMKEDEPYISLSELSKHTGHREGSKMCIGVHGSVYDVTDFLPIHPGGTLIVAGSAGIDASVTFDEVAHTYNPEVTSLLGKYFIGYLTPKPVLQTAELGDIYDSWVDYMRTCVESLTTLSFEVDALKKDSKLWFQDGLLSTHAIRKLYQLQSRFLTSTGFPILFGTKLQELYLKLSFSIANSDDDSLLPDVMGRITNATSSPAAIAARKEIAELGEFVSNQATAAPAFEQGIIAYTRSVCELDVRLLEQIRDEIGEGYDAFMRVAEVVKSYPSKEKQALHKVATVLMSYLERIAERVDSFYVDLAAQSLYHPEREANPARARWRFLQRRVKDGSFFLLTRQMASLNLEHSSSPQPSYESKRSKRQSVSFDHVLSQAISSVSNTKSSKSGRGGGHRHNKSGHSDHYRRNEPLPPVPPLPVAVRPLRLADAHTARARGPSDSTTFEEQMVSRAASRMSQFMNKRMKDIRRLSKSTNLLSLDHAMAVYGNGSQGPSSVAESDEEISSPSSSSSSGTSRPVPNGRGVPHSRQTSVAASDVRTERSFRTPSRSDLHSATFSRKLSVYGGSRPGTPGAEVSFSQTTMVLQKRKADGSFQDWNPNSTSSTSTETSSHKKRKTASGTSPVNAILSTSRVADAVSATNSATQRNQNPDAWLADPLNGYMGSPYPATQSGSFYNLALAMSRPEVSYASQASSQPVASGSQSFAAPTSFKTKKSPRKGKDGAGPPEKRKARYKAHCPQNIQDRLDRYISQSQRILLMDRHREEGRYREEFTIQGSVGNVHCYCGPDHQKGNHCKHIVLQVSRASGYWYQKALLSSELKEIFDQAPPPPQLRQQLRSIHANDRVVGAWREKTGRGPAPGESNDSGPSSSGSKTKDHRRIPDKDDDCPICYDKMNERGVGNDLGNNEESGKEKELESAYKKLKKILYWCVSCGNAVHKECWGTWKTTTTRQGKQLTCVWCRASWVTSTSSGGSDSMGMRMSGGGRYASSVEDEGYFNVANIPGSGASPIRDTSTCIYKLDTEHNR</sequence>
<keyword evidence="6" id="KW-0274">FAD</keyword>
<feature type="compositionally biased region" description="Basic and acidic residues" evidence="9">
    <location>
        <begin position="1504"/>
        <end position="1518"/>
    </location>
</feature>
<dbReference type="SMART" id="SM01117">
    <property type="entry name" value="Cyt-b5"/>
    <property type="match status" value="1"/>
</dbReference>
<feature type="region of interest" description="Disordered" evidence="9">
    <location>
        <begin position="1815"/>
        <end position="1851"/>
    </location>
</feature>
<evidence type="ECO:0000256" key="3">
    <source>
        <dbReference type="ARBA" id="ARBA00022617"/>
    </source>
</evidence>
<feature type="compositionally biased region" description="Polar residues" evidence="9">
    <location>
        <begin position="1584"/>
        <end position="1593"/>
    </location>
</feature>
<name>A0A8H5GHA0_9AGAR</name>
<dbReference type="GO" id="GO:0019441">
    <property type="term" value="P:L-tryptophan catabolic process to kynurenine"/>
    <property type="evidence" value="ECO:0007669"/>
    <property type="project" value="InterPro"/>
</dbReference>
<dbReference type="SUPFAM" id="SSF63380">
    <property type="entry name" value="Riboflavin synthase domain-like"/>
    <property type="match status" value="1"/>
</dbReference>
<dbReference type="GO" id="GO:0050660">
    <property type="term" value="F:flavin adenine dinucleotide binding"/>
    <property type="evidence" value="ECO:0007669"/>
    <property type="project" value="TreeGrafter"/>
</dbReference>
<dbReference type="GO" id="GO:0016702">
    <property type="term" value="F:oxidoreductase activity, acting on single donors with incorporation of molecular oxygen, incorporation of two atoms of oxygen"/>
    <property type="evidence" value="ECO:0007669"/>
    <property type="project" value="UniProtKB-ARBA"/>
</dbReference>
<evidence type="ECO:0000256" key="7">
    <source>
        <dbReference type="ARBA" id="ARBA00023004"/>
    </source>
</evidence>
<dbReference type="SUPFAM" id="SSF52343">
    <property type="entry name" value="Ferredoxin reductase-like, C-terminal NADP-linked domain"/>
    <property type="match status" value="1"/>
</dbReference>
<proteinExistence type="inferred from homology"/>
<dbReference type="Gene3D" id="1.20.990.10">
    <property type="entry name" value="NADPH-cytochrome p450 Reductase, Chain A, domain 3"/>
    <property type="match status" value="1"/>
</dbReference>
<accession>A0A8H5GHA0</accession>
<feature type="domain" description="Cytochrome b5 heme-binding" evidence="10">
    <location>
        <begin position="975"/>
        <end position="1056"/>
    </location>
</feature>
<gene>
    <name evidence="11" type="ORF">D9758_008189</name>
</gene>
<dbReference type="InterPro" id="IPR037217">
    <property type="entry name" value="Trp/Indoleamine_2_3_dOase-like"/>
</dbReference>
<keyword evidence="12" id="KW-1185">Reference proteome</keyword>
<dbReference type="SUPFAM" id="SSF55856">
    <property type="entry name" value="Cytochrome b5-like heme/steroid binding domain"/>
    <property type="match status" value="1"/>
</dbReference>
<organism evidence="11 12">
    <name type="scientific">Tetrapyrgos nigripes</name>
    <dbReference type="NCBI Taxonomy" id="182062"/>
    <lineage>
        <taxon>Eukaryota</taxon>
        <taxon>Fungi</taxon>
        <taxon>Dikarya</taxon>
        <taxon>Basidiomycota</taxon>
        <taxon>Agaricomycotina</taxon>
        <taxon>Agaricomycetes</taxon>
        <taxon>Agaricomycetidae</taxon>
        <taxon>Agaricales</taxon>
        <taxon>Marasmiineae</taxon>
        <taxon>Marasmiaceae</taxon>
        <taxon>Tetrapyrgos</taxon>
    </lineage>
</organism>
<keyword evidence="4" id="KW-0285">Flavoprotein</keyword>
<dbReference type="Pfam" id="PF00175">
    <property type="entry name" value="NAD_binding_1"/>
    <property type="match status" value="1"/>
</dbReference>
<dbReference type="PROSITE" id="PS50255">
    <property type="entry name" value="CYTOCHROME_B5_2"/>
    <property type="match status" value="1"/>
</dbReference>
<comment type="cofactor">
    <cofactor evidence="1">
        <name>FAD</name>
        <dbReference type="ChEBI" id="CHEBI:57692"/>
    </cofactor>
</comment>
<dbReference type="InterPro" id="IPR018506">
    <property type="entry name" value="Cyt_B5_heme-BS"/>
</dbReference>
<dbReference type="Pfam" id="PF00173">
    <property type="entry name" value="Cyt-b5"/>
    <property type="match status" value="1"/>
</dbReference>
<dbReference type="GO" id="GO:0046872">
    <property type="term" value="F:metal ion binding"/>
    <property type="evidence" value="ECO:0007669"/>
    <property type="project" value="UniProtKB-KW"/>
</dbReference>
<dbReference type="SUPFAM" id="SSF140959">
    <property type="entry name" value="Indolic compounds 2,3-dioxygenase-like"/>
    <property type="match status" value="1"/>
</dbReference>
<comment type="similarity">
    <text evidence="2">Belongs to the indoleamine 2,3-dioxygenase family.</text>
</comment>
<dbReference type="Gene3D" id="3.10.120.10">
    <property type="entry name" value="Cytochrome b5-like heme/steroid binding domain"/>
    <property type="match status" value="1"/>
</dbReference>
<feature type="region of interest" description="Disordered" evidence="9">
    <location>
        <begin position="1455"/>
        <end position="1519"/>
    </location>
</feature>
<evidence type="ECO:0000256" key="1">
    <source>
        <dbReference type="ARBA" id="ARBA00001974"/>
    </source>
</evidence>
<dbReference type="PRINTS" id="PR00371">
    <property type="entry name" value="FPNCR"/>
</dbReference>
<feature type="region of interest" description="Disordered" evidence="9">
    <location>
        <begin position="1659"/>
        <end position="1700"/>
    </location>
</feature>
<dbReference type="Pfam" id="PF01231">
    <property type="entry name" value="IDO"/>
    <property type="match status" value="1"/>
</dbReference>
<keyword evidence="5" id="KW-0479">Metal-binding</keyword>
<feature type="compositionally biased region" description="Low complexity" evidence="9">
    <location>
        <begin position="1346"/>
        <end position="1356"/>
    </location>
</feature>
<dbReference type="Gene3D" id="3.30.40.10">
    <property type="entry name" value="Zinc/RING finger domain, C3HC4 (zinc finger)"/>
    <property type="match status" value="1"/>
</dbReference>
<protein>
    <recommendedName>
        <fullName evidence="8">NADPH--hemoprotein reductase</fullName>
        <ecNumber evidence="8">1.6.2.4</ecNumber>
    </recommendedName>
</protein>
<feature type="compositionally biased region" description="Low complexity" evidence="9">
    <location>
        <begin position="1825"/>
        <end position="1837"/>
    </location>
</feature>
<evidence type="ECO:0000256" key="9">
    <source>
        <dbReference type="SAM" id="MobiDB-lite"/>
    </source>
</evidence>
<dbReference type="GO" id="GO:0003958">
    <property type="term" value="F:NADPH-hemoprotein reductase activity"/>
    <property type="evidence" value="ECO:0007669"/>
    <property type="project" value="UniProtKB-EC"/>
</dbReference>
<dbReference type="InterPro" id="IPR023173">
    <property type="entry name" value="NADPH_Cyt_P450_Rdtase_alpha"/>
</dbReference>
<feature type="compositionally biased region" description="Polar residues" evidence="9">
    <location>
        <begin position="1659"/>
        <end position="1676"/>
    </location>
</feature>
<comment type="caution">
    <text evidence="11">The sequence shown here is derived from an EMBL/GenBank/DDBJ whole genome shotgun (WGS) entry which is preliminary data.</text>
</comment>